<keyword evidence="2" id="KW-0378">Hydrolase</keyword>
<name>A0A1G8I9K3_9CLOT</name>
<dbReference type="RefSeq" id="WP_031574386.1">
    <property type="nucleotide sequence ID" value="NZ_FNDZ01000001.1"/>
</dbReference>
<dbReference type="PANTHER" id="PTHR48081:SF8">
    <property type="entry name" value="ALPHA_BETA HYDROLASE FOLD-3 DOMAIN-CONTAINING PROTEIN-RELATED"/>
    <property type="match status" value="1"/>
</dbReference>
<dbReference type="InterPro" id="IPR050300">
    <property type="entry name" value="GDXG_lipolytic_enzyme"/>
</dbReference>
<dbReference type="PANTHER" id="PTHR48081">
    <property type="entry name" value="AB HYDROLASE SUPERFAMILY PROTEIN C4A8.06C"/>
    <property type="match status" value="1"/>
</dbReference>
<dbReference type="PROSITE" id="PS01173">
    <property type="entry name" value="LIPASE_GDXG_HIS"/>
    <property type="match status" value="1"/>
</dbReference>
<comment type="similarity">
    <text evidence="1">Belongs to the 'GDXG' lipolytic enzyme family.</text>
</comment>
<protein>
    <submittedName>
        <fullName evidence="4">Acetyl esterase</fullName>
    </submittedName>
</protein>
<evidence type="ECO:0000256" key="2">
    <source>
        <dbReference type="ARBA" id="ARBA00022801"/>
    </source>
</evidence>
<accession>A0A1G8I9K3</accession>
<evidence type="ECO:0000256" key="1">
    <source>
        <dbReference type="ARBA" id="ARBA00010515"/>
    </source>
</evidence>
<feature type="domain" description="Alpha/beta hydrolase fold-3" evidence="3">
    <location>
        <begin position="89"/>
        <end position="295"/>
    </location>
</feature>
<dbReference type="Gene3D" id="3.40.50.1820">
    <property type="entry name" value="alpha/beta hydrolase"/>
    <property type="match status" value="1"/>
</dbReference>
<organism evidence="4 5">
    <name type="scientific">Proteiniclasticum ruminis</name>
    <dbReference type="NCBI Taxonomy" id="398199"/>
    <lineage>
        <taxon>Bacteria</taxon>
        <taxon>Bacillati</taxon>
        <taxon>Bacillota</taxon>
        <taxon>Clostridia</taxon>
        <taxon>Eubacteriales</taxon>
        <taxon>Clostridiaceae</taxon>
        <taxon>Proteiniclasticum</taxon>
    </lineage>
</organism>
<evidence type="ECO:0000313" key="5">
    <source>
        <dbReference type="Proteomes" id="UP000183255"/>
    </source>
</evidence>
<reference evidence="4 5" key="1">
    <citation type="submission" date="2016-10" db="EMBL/GenBank/DDBJ databases">
        <authorList>
            <person name="de Groot N.N."/>
        </authorList>
    </citation>
    <scope>NUCLEOTIDE SEQUENCE [LARGE SCALE GENOMIC DNA]</scope>
    <source>
        <strain evidence="4 5">CGMCC 1.5058</strain>
    </source>
</reference>
<proteinExistence type="inferred from homology"/>
<dbReference type="GO" id="GO:0016787">
    <property type="term" value="F:hydrolase activity"/>
    <property type="evidence" value="ECO:0007669"/>
    <property type="project" value="UniProtKB-KW"/>
</dbReference>
<dbReference type="InterPro" id="IPR002168">
    <property type="entry name" value="Lipase_GDXG_HIS_AS"/>
</dbReference>
<dbReference type="SUPFAM" id="SSF53474">
    <property type="entry name" value="alpha/beta-Hydrolases"/>
    <property type="match status" value="1"/>
</dbReference>
<dbReference type="InterPro" id="IPR029058">
    <property type="entry name" value="AB_hydrolase_fold"/>
</dbReference>
<dbReference type="EMBL" id="FNDZ01000001">
    <property type="protein sequence ID" value="SDI15659.1"/>
    <property type="molecule type" value="Genomic_DNA"/>
</dbReference>
<dbReference type="InterPro" id="IPR013094">
    <property type="entry name" value="AB_hydrolase_3"/>
</dbReference>
<dbReference type="Proteomes" id="UP000183255">
    <property type="component" value="Unassembled WGS sequence"/>
</dbReference>
<gene>
    <name evidence="4" type="ORF">SAMN05421804_101818</name>
</gene>
<evidence type="ECO:0000259" key="3">
    <source>
        <dbReference type="Pfam" id="PF07859"/>
    </source>
</evidence>
<sequence length="322" mass="36356">MEKNKANILSRVSPEMKKVIDFEERQRKDRIRSGEENLTDREAYEASRSFFNEGGPVMERVEEIFVDYEGRRISCTLYDPVNRPLNKAILFIHGGGFVVGSPKTHDGIQRRLAHLTKAVVLSMDYSLAPEVKFPVQIHECAAVLQHLKDHGIEYGIDSGNISLSGDSAGAYLSLATAVYLRDRGESDAIRSLLLFYGSYGLSDSRSMRLYGNEYDGLTLSALHSYSTLFCDEKDREHPLRNLFLSDLTYGLPPAFILSCTLDPLADDSSLLYEILKEHGLKAENVEYDGVLHGFLHYSRMMKDSEKAIRDAATFYQKQCSDK</sequence>
<dbReference type="Pfam" id="PF07859">
    <property type="entry name" value="Abhydrolase_3"/>
    <property type="match status" value="1"/>
</dbReference>
<dbReference type="AlphaFoldDB" id="A0A1G8I9K3"/>
<evidence type="ECO:0000313" key="4">
    <source>
        <dbReference type="EMBL" id="SDI15659.1"/>
    </source>
</evidence>